<reference evidence="1" key="2">
    <citation type="journal article" date="2021" name="PeerJ">
        <title>Extensive microbial diversity within the chicken gut microbiome revealed by metagenomics and culture.</title>
        <authorList>
            <person name="Gilroy R."/>
            <person name="Ravi A."/>
            <person name="Getino M."/>
            <person name="Pursley I."/>
            <person name="Horton D.L."/>
            <person name="Alikhan N.F."/>
            <person name="Baker D."/>
            <person name="Gharbi K."/>
            <person name="Hall N."/>
            <person name="Watson M."/>
            <person name="Adriaenssens E.M."/>
            <person name="Foster-Nyarko E."/>
            <person name="Jarju S."/>
            <person name="Secka A."/>
            <person name="Antonio M."/>
            <person name="Oren A."/>
            <person name="Chaudhuri R.R."/>
            <person name="La Ragione R."/>
            <person name="Hildebrand F."/>
            <person name="Pallen M.J."/>
        </authorList>
    </citation>
    <scope>NUCLEOTIDE SEQUENCE</scope>
    <source>
        <strain evidence="1">4920</strain>
    </source>
</reference>
<accession>A0A9D1SYR8</accession>
<dbReference type="EMBL" id="DVOF01000005">
    <property type="protein sequence ID" value="HIV01973.1"/>
    <property type="molecule type" value="Genomic_DNA"/>
</dbReference>
<organism evidence="1 2">
    <name type="scientific">Candidatus Aphodoplasma excrementigallinarum</name>
    <dbReference type="NCBI Taxonomy" id="2840673"/>
    <lineage>
        <taxon>Bacteria</taxon>
        <taxon>Bacillati</taxon>
        <taxon>Bacillota</taxon>
        <taxon>Clostridia</taxon>
        <taxon>Eubacteriales</taxon>
        <taxon>Candidatus Aphodoplasma</taxon>
    </lineage>
</organism>
<gene>
    <name evidence="1" type="ORF">IAC74_00255</name>
</gene>
<proteinExistence type="predicted"/>
<reference evidence="1" key="1">
    <citation type="submission" date="2020-10" db="EMBL/GenBank/DDBJ databases">
        <authorList>
            <person name="Gilroy R."/>
        </authorList>
    </citation>
    <scope>NUCLEOTIDE SEQUENCE</scope>
    <source>
        <strain evidence="1">4920</strain>
    </source>
</reference>
<dbReference type="AlphaFoldDB" id="A0A9D1SYR8"/>
<sequence>SLIALMVIFPERFHVLLDENGFDHMVEIIHADLQKEEWKTDRYDLSKGWLERALCMCLTITYPAQLRQALTSPTRKNLPNPSLCELYLSIMHA</sequence>
<feature type="non-terminal residue" evidence="1">
    <location>
        <position position="1"/>
    </location>
</feature>
<evidence type="ECO:0000313" key="1">
    <source>
        <dbReference type="EMBL" id="HIV01973.1"/>
    </source>
</evidence>
<dbReference type="Proteomes" id="UP000886743">
    <property type="component" value="Unassembled WGS sequence"/>
</dbReference>
<evidence type="ECO:0000313" key="2">
    <source>
        <dbReference type="Proteomes" id="UP000886743"/>
    </source>
</evidence>
<name>A0A9D1SYR8_9FIRM</name>
<protein>
    <submittedName>
        <fullName evidence="1">Uncharacterized protein</fullName>
    </submittedName>
</protein>
<comment type="caution">
    <text evidence="1">The sequence shown here is derived from an EMBL/GenBank/DDBJ whole genome shotgun (WGS) entry which is preliminary data.</text>
</comment>